<dbReference type="AlphaFoldDB" id="A0A0C3AH37"/>
<evidence type="ECO:0000256" key="1">
    <source>
        <dbReference type="SAM" id="MobiDB-lite"/>
    </source>
</evidence>
<organism evidence="2 3">
    <name type="scientific">Piloderma croceum (strain F 1598)</name>
    <dbReference type="NCBI Taxonomy" id="765440"/>
    <lineage>
        <taxon>Eukaryota</taxon>
        <taxon>Fungi</taxon>
        <taxon>Dikarya</taxon>
        <taxon>Basidiomycota</taxon>
        <taxon>Agaricomycotina</taxon>
        <taxon>Agaricomycetes</taxon>
        <taxon>Agaricomycetidae</taxon>
        <taxon>Atheliales</taxon>
        <taxon>Atheliaceae</taxon>
        <taxon>Piloderma</taxon>
    </lineage>
</organism>
<protein>
    <submittedName>
        <fullName evidence="2">Uncharacterized protein</fullName>
    </submittedName>
</protein>
<sequence length="132" mass="14595">MFRKRVQMKSAFADQITPRPSKEYARCEPASSHILTKPTHPDPHHLTSNTTYRTPPYSKIQSPPISLGYSQLRQHPQCPHPLLACQRDTNSTNTNKNVVTRDAVSYGSLTSPEAALACEAHDGVSGRRSGGR</sequence>
<dbReference type="InParanoid" id="A0A0C3AH37"/>
<name>A0A0C3AH37_PILCF</name>
<gene>
    <name evidence="2" type="ORF">PILCRDRAFT_829401</name>
</gene>
<keyword evidence="3" id="KW-1185">Reference proteome</keyword>
<dbReference type="EMBL" id="KN833093">
    <property type="protein sequence ID" value="KIM73093.1"/>
    <property type="molecule type" value="Genomic_DNA"/>
</dbReference>
<evidence type="ECO:0000313" key="3">
    <source>
        <dbReference type="Proteomes" id="UP000054166"/>
    </source>
</evidence>
<dbReference type="HOGENOM" id="CLU_1917861_0_0_1"/>
<accession>A0A0C3AH37</accession>
<proteinExistence type="predicted"/>
<evidence type="ECO:0000313" key="2">
    <source>
        <dbReference type="EMBL" id="KIM73093.1"/>
    </source>
</evidence>
<reference evidence="3" key="2">
    <citation type="submission" date="2015-01" db="EMBL/GenBank/DDBJ databases">
        <title>Evolutionary Origins and Diversification of the Mycorrhizal Mutualists.</title>
        <authorList>
            <consortium name="DOE Joint Genome Institute"/>
            <consortium name="Mycorrhizal Genomics Consortium"/>
            <person name="Kohler A."/>
            <person name="Kuo A."/>
            <person name="Nagy L.G."/>
            <person name="Floudas D."/>
            <person name="Copeland A."/>
            <person name="Barry K.W."/>
            <person name="Cichocki N."/>
            <person name="Veneault-Fourrey C."/>
            <person name="LaButti K."/>
            <person name="Lindquist E.A."/>
            <person name="Lipzen A."/>
            <person name="Lundell T."/>
            <person name="Morin E."/>
            <person name="Murat C."/>
            <person name="Riley R."/>
            <person name="Ohm R."/>
            <person name="Sun H."/>
            <person name="Tunlid A."/>
            <person name="Henrissat B."/>
            <person name="Grigoriev I.V."/>
            <person name="Hibbett D.S."/>
            <person name="Martin F."/>
        </authorList>
    </citation>
    <scope>NUCLEOTIDE SEQUENCE [LARGE SCALE GENOMIC DNA]</scope>
    <source>
        <strain evidence="3">F 1598</strain>
    </source>
</reference>
<reference evidence="2 3" key="1">
    <citation type="submission" date="2014-04" db="EMBL/GenBank/DDBJ databases">
        <authorList>
            <consortium name="DOE Joint Genome Institute"/>
            <person name="Kuo A."/>
            <person name="Tarkka M."/>
            <person name="Buscot F."/>
            <person name="Kohler A."/>
            <person name="Nagy L.G."/>
            <person name="Floudas D."/>
            <person name="Copeland A."/>
            <person name="Barry K.W."/>
            <person name="Cichocki N."/>
            <person name="Veneault-Fourrey C."/>
            <person name="LaButti K."/>
            <person name="Lindquist E.A."/>
            <person name="Lipzen A."/>
            <person name="Lundell T."/>
            <person name="Morin E."/>
            <person name="Murat C."/>
            <person name="Sun H."/>
            <person name="Tunlid A."/>
            <person name="Henrissat B."/>
            <person name="Grigoriev I.V."/>
            <person name="Hibbett D.S."/>
            <person name="Martin F."/>
            <person name="Nordberg H.P."/>
            <person name="Cantor M.N."/>
            <person name="Hua S.X."/>
        </authorList>
    </citation>
    <scope>NUCLEOTIDE SEQUENCE [LARGE SCALE GENOMIC DNA]</scope>
    <source>
        <strain evidence="2 3">F 1598</strain>
    </source>
</reference>
<dbReference type="Proteomes" id="UP000054166">
    <property type="component" value="Unassembled WGS sequence"/>
</dbReference>
<feature type="region of interest" description="Disordered" evidence="1">
    <location>
        <begin position="1"/>
        <end position="73"/>
    </location>
</feature>
<feature type="compositionally biased region" description="Polar residues" evidence="1">
    <location>
        <begin position="46"/>
        <end position="73"/>
    </location>
</feature>